<evidence type="ECO:0000313" key="1">
    <source>
        <dbReference type="EMBL" id="ROL66612.1"/>
    </source>
</evidence>
<dbReference type="AlphaFoldDB" id="A0A423D4Y0"/>
<dbReference type="Proteomes" id="UP000285286">
    <property type="component" value="Unassembled WGS sequence"/>
</dbReference>
<dbReference type="RefSeq" id="WP_123567256.1">
    <property type="nucleotide sequence ID" value="NZ_MOAM01000028.1"/>
</dbReference>
<protein>
    <submittedName>
        <fullName evidence="1">Uncharacterized protein</fullName>
    </submittedName>
</protein>
<sequence>MFDTPKMIMANAPDLLEQVAMSVDSNGAHGFKQIKSLISSPRLADFWIQDLNTEGLREVGDSFLSRHSMIGDWDCKSYGMELSKWEQIKAESIMLEYGDLKKAHAEKHTVIRLQIWPFNPSTLSLEAMKLAVAVSYTSLELNYEPRIFGAINQMLEEYGIDADPDL</sequence>
<organism evidence="1 2">
    <name type="scientific">Pseudomonas vranovensis</name>
    <dbReference type="NCBI Taxonomy" id="321661"/>
    <lineage>
        <taxon>Bacteria</taxon>
        <taxon>Pseudomonadati</taxon>
        <taxon>Pseudomonadota</taxon>
        <taxon>Gammaproteobacteria</taxon>
        <taxon>Pseudomonadales</taxon>
        <taxon>Pseudomonadaceae</taxon>
        <taxon>Pseudomonas</taxon>
    </lineage>
</organism>
<name>A0A423D4Y0_9PSED</name>
<gene>
    <name evidence="1" type="ORF">BHU25_20745</name>
</gene>
<keyword evidence="2" id="KW-1185">Reference proteome</keyword>
<reference evidence="1 2" key="1">
    <citation type="submission" date="2016-10" db="EMBL/GenBank/DDBJ databases">
        <title>Comparative genome analysis of multiple Pseudomonas spp. focuses on biocontrol and plant growth promoting traits.</title>
        <authorList>
            <person name="Tao X.-Y."/>
            <person name="Taylor C.G."/>
        </authorList>
    </citation>
    <scope>NUCLEOTIDE SEQUENCE [LARGE SCALE GENOMIC DNA]</scope>
    <source>
        <strain evidence="1 2">15D11</strain>
    </source>
</reference>
<dbReference type="EMBL" id="MOAM01000028">
    <property type="protein sequence ID" value="ROL66612.1"/>
    <property type="molecule type" value="Genomic_DNA"/>
</dbReference>
<evidence type="ECO:0000313" key="2">
    <source>
        <dbReference type="Proteomes" id="UP000285286"/>
    </source>
</evidence>
<comment type="caution">
    <text evidence="1">The sequence shown here is derived from an EMBL/GenBank/DDBJ whole genome shotgun (WGS) entry which is preliminary data.</text>
</comment>
<proteinExistence type="predicted"/>
<accession>A0A423D4Y0</accession>